<comment type="caution">
    <text evidence="1">The sequence shown here is derived from an EMBL/GenBank/DDBJ whole genome shotgun (WGS) entry which is preliminary data.</text>
</comment>
<accession>A0A8X6UF07</accession>
<evidence type="ECO:0000313" key="1">
    <source>
        <dbReference type="EMBL" id="GFU10422.1"/>
    </source>
</evidence>
<organism evidence="1 2">
    <name type="scientific">Nephila pilipes</name>
    <name type="common">Giant wood spider</name>
    <name type="synonym">Nephila maculata</name>
    <dbReference type="NCBI Taxonomy" id="299642"/>
    <lineage>
        <taxon>Eukaryota</taxon>
        <taxon>Metazoa</taxon>
        <taxon>Ecdysozoa</taxon>
        <taxon>Arthropoda</taxon>
        <taxon>Chelicerata</taxon>
        <taxon>Arachnida</taxon>
        <taxon>Araneae</taxon>
        <taxon>Araneomorphae</taxon>
        <taxon>Entelegynae</taxon>
        <taxon>Araneoidea</taxon>
        <taxon>Nephilidae</taxon>
        <taxon>Nephila</taxon>
    </lineage>
</organism>
<reference evidence="1" key="1">
    <citation type="submission" date="2020-08" db="EMBL/GenBank/DDBJ databases">
        <title>Multicomponent nature underlies the extraordinary mechanical properties of spider dragline silk.</title>
        <authorList>
            <person name="Kono N."/>
            <person name="Nakamura H."/>
            <person name="Mori M."/>
            <person name="Yoshida Y."/>
            <person name="Ohtoshi R."/>
            <person name="Malay A.D."/>
            <person name="Moran D.A.P."/>
            <person name="Tomita M."/>
            <person name="Numata K."/>
            <person name="Arakawa K."/>
        </authorList>
    </citation>
    <scope>NUCLEOTIDE SEQUENCE</scope>
</reference>
<dbReference type="Proteomes" id="UP000887013">
    <property type="component" value="Unassembled WGS sequence"/>
</dbReference>
<gene>
    <name evidence="1" type="ORF">NPIL_698451</name>
</gene>
<keyword evidence="2" id="KW-1185">Reference proteome</keyword>
<protein>
    <submittedName>
        <fullName evidence="1">Uncharacterized protein</fullName>
    </submittedName>
</protein>
<proteinExistence type="predicted"/>
<dbReference type="EMBL" id="BMAW01078301">
    <property type="protein sequence ID" value="GFU10422.1"/>
    <property type="molecule type" value="Genomic_DNA"/>
</dbReference>
<evidence type="ECO:0000313" key="2">
    <source>
        <dbReference type="Proteomes" id="UP000887013"/>
    </source>
</evidence>
<dbReference type="AlphaFoldDB" id="A0A8X6UF07"/>
<name>A0A8X6UF07_NEPPI</name>
<sequence length="163" mass="18034">MNTNKSSCRIGGKQSRTWVNQAEIEQSPPGSASTSIDNSLTEVIFNILNALRYNTRISFVSTLPWGLLPPHMSLILGGSFKTEFISHELMEFGFWQHCKREVGGRLAGLIFNEHTTMHYARGGSSGMNTTSLLIFHNDTLLLLCTTQPSGNTAKFHDTLTTLS</sequence>